<dbReference type="EMBL" id="OX459120">
    <property type="protein sequence ID" value="CAI9097842.1"/>
    <property type="molecule type" value="Genomic_DNA"/>
</dbReference>
<accession>A0AAV1CTI8</accession>
<reference evidence="3" key="1">
    <citation type="submission" date="2023-03" db="EMBL/GenBank/DDBJ databases">
        <authorList>
            <person name="Julca I."/>
        </authorList>
    </citation>
    <scope>NUCLEOTIDE SEQUENCE</scope>
</reference>
<dbReference type="GO" id="GO:0016592">
    <property type="term" value="C:mediator complex"/>
    <property type="evidence" value="ECO:0007669"/>
    <property type="project" value="InterPro"/>
</dbReference>
<evidence type="ECO:0000256" key="1">
    <source>
        <dbReference type="SAM" id="Coils"/>
    </source>
</evidence>
<dbReference type="PANTHER" id="PTHR36406:SF2">
    <property type="entry name" value="MEDIATOR OF RNA POLYMERASE II TRANSCRIPTION SUBUNIT 30"/>
    <property type="match status" value="1"/>
</dbReference>
<keyword evidence="4" id="KW-1185">Reference proteome</keyword>
<evidence type="ECO:0000313" key="3">
    <source>
        <dbReference type="EMBL" id="CAI9097842.1"/>
    </source>
</evidence>
<dbReference type="InterPro" id="IPR034568">
    <property type="entry name" value="MED30"/>
</dbReference>
<dbReference type="Proteomes" id="UP001161247">
    <property type="component" value="Chromosome 3"/>
</dbReference>
<organism evidence="3 4">
    <name type="scientific">Oldenlandia corymbosa var. corymbosa</name>
    <dbReference type="NCBI Taxonomy" id="529605"/>
    <lineage>
        <taxon>Eukaryota</taxon>
        <taxon>Viridiplantae</taxon>
        <taxon>Streptophyta</taxon>
        <taxon>Embryophyta</taxon>
        <taxon>Tracheophyta</taxon>
        <taxon>Spermatophyta</taxon>
        <taxon>Magnoliopsida</taxon>
        <taxon>eudicotyledons</taxon>
        <taxon>Gunneridae</taxon>
        <taxon>Pentapetalae</taxon>
        <taxon>asterids</taxon>
        <taxon>lamiids</taxon>
        <taxon>Gentianales</taxon>
        <taxon>Rubiaceae</taxon>
        <taxon>Rubioideae</taxon>
        <taxon>Spermacoceae</taxon>
        <taxon>Hedyotis-Oldenlandia complex</taxon>
        <taxon>Oldenlandia</taxon>
    </lineage>
</organism>
<sequence>MKREETLTFRMDDKAGSRIIGAGVGVSAAAPIKTIHELAKDGERHLEDTIESASQILSAMNHELCKPNVWSVNPNSTASTLDSPDNGHQFSHGDGISSGSSSPLHPFDDADGALEEARFRYKTSVAALRSVLSAISNSEQVLPTGSGSPDDQPEIENLEEQALALRKRLADRNKYLKILIDQLRDQISDISTWQSPCSL</sequence>
<feature type="coiled-coil region" evidence="1">
    <location>
        <begin position="155"/>
        <end position="186"/>
    </location>
</feature>
<name>A0AAV1CTI8_OLDCO</name>
<protein>
    <submittedName>
        <fullName evidence="3">OLC1v1034352C1</fullName>
    </submittedName>
</protein>
<evidence type="ECO:0000313" key="4">
    <source>
        <dbReference type="Proteomes" id="UP001161247"/>
    </source>
</evidence>
<keyword evidence="1" id="KW-0175">Coiled coil</keyword>
<feature type="region of interest" description="Disordered" evidence="2">
    <location>
        <begin position="76"/>
        <end position="109"/>
    </location>
</feature>
<dbReference type="AlphaFoldDB" id="A0AAV1CTI8"/>
<feature type="compositionally biased region" description="Polar residues" evidence="2">
    <location>
        <begin position="76"/>
        <end position="89"/>
    </location>
</feature>
<evidence type="ECO:0000256" key="2">
    <source>
        <dbReference type="SAM" id="MobiDB-lite"/>
    </source>
</evidence>
<feature type="compositionally biased region" description="Low complexity" evidence="2">
    <location>
        <begin position="92"/>
        <end position="102"/>
    </location>
</feature>
<gene>
    <name evidence="3" type="ORF">OLC1_LOCUS8218</name>
</gene>
<proteinExistence type="predicted"/>
<dbReference type="PANTHER" id="PTHR36406">
    <property type="entry name" value="MEDIATOR OF RNA POLYMERASE II TRANSCRIPTION SUBUNIT 30"/>
    <property type="match status" value="1"/>
</dbReference>